<name>A0A448YP62_BRENA</name>
<evidence type="ECO:0000313" key="2">
    <source>
        <dbReference type="EMBL" id="VEU22638.1"/>
    </source>
</evidence>
<keyword evidence="3" id="KW-1185">Reference proteome</keyword>
<accession>A0A448YP62</accession>
<comment type="subunit">
    <text evidence="1">Component of the mitochondrial large ribosomal subunit.</text>
</comment>
<keyword evidence="1" id="KW-0687">Ribonucleoprotein</keyword>
<evidence type="ECO:0000313" key="3">
    <source>
        <dbReference type="Proteomes" id="UP000290900"/>
    </source>
</evidence>
<dbReference type="STRING" id="13370.A0A448YP62"/>
<dbReference type="GO" id="GO:0003735">
    <property type="term" value="F:structural constituent of ribosome"/>
    <property type="evidence" value="ECO:0007669"/>
    <property type="project" value="UniProtKB-UniRule"/>
</dbReference>
<dbReference type="PANTHER" id="PTHR28271">
    <property type="entry name" value="54S RIBOSOMAL PROTEIN L31, MITOCHONDRIAL"/>
    <property type="match status" value="1"/>
</dbReference>
<keyword evidence="1" id="KW-0496">Mitochondrion</keyword>
<reference evidence="2 3" key="1">
    <citation type="submission" date="2018-12" db="EMBL/GenBank/DDBJ databases">
        <authorList>
            <person name="Tiukova I."/>
            <person name="Dainat J."/>
        </authorList>
    </citation>
    <scope>NUCLEOTIDE SEQUENCE [LARGE SCALE GENOMIC DNA]</scope>
</reference>
<dbReference type="AlphaFoldDB" id="A0A448YP62"/>
<dbReference type="Proteomes" id="UP000290900">
    <property type="component" value="Unassembled WGS sequence"/>
</dbReference>
<dbReference type="InterPro" id="IPR016340">
    <property type="entry name" value="Ribosomal_mL60"/>
</dbReference>
<dbReference type="PIRSF" id="PIRSF002216">
    <property type="entry name" value="MRPL31_prd"/>
    <property type="match status" value="1"/>
</dbReference>
<keyword evidence="1" id="KW-0689">Ribosomal protein</keyword>
<dbReference type="InParanoid" id="A0A448YP62"/>
<dbReference type="Pfam" id="PF09784">
    <property type="entry name" value="L31"/>
    <property type="match status" value="1"/>
</dbReference>
<dbReference type="EMBL" id="CAACVR010000023">
    <property type="protein sequence ID" value="VEU22638.1"/>
    <property type="molecule type" value="Genomic_DNA"/>
</dbReference>
<dbReference type="PANTHER" id="PTHR28271:SF1">
    <property type="entry name" value="LARGE RIBOSOMAL SUBUNIT PROTEIN ML60"/>
    <property type="match status" value="1"/>
</dbReference>
<protein>
    <recommendedName>
        <fullName evidence="1">Large ribosomal subunit protein mL60</fullName>
    </recommendedName>
</protein>
<sequence>MIGPFRATLVDLGGLLWKRPWRLSSTQKFRQRKRMQRVDSNIENLFSGLQANGLKTHKIDQLKYQFPKEADMDPKDKYTVFNKHAKGYRKAAHFVPKWTKLSLRNNPDNF</sequence>
<dbReference type="GO" id="GO:0005762">
    <property type="term" value="C:mitochondrial large ribosomal subunit"/>
    <property type="evidence" value="ECO:0007669"/>
    <property type="project" value="UniProtKB-UniRule"/>
</dbReference>
<evidence type="ECO:0000256" key="1">
    <source>
        <dbReference type="PIRNR" id="PIRNR002216"/>
    </source>
</evidence>
<dbReference type="GO" id="GO:0032543">
    <property type="term" value="P:mitochondrial translation"/>
    <property type="evidence" value="ECO:0007669"/>
    <property type="project" value="UniProtKB-UniRule"/>
</dbReference>
<gene>
    <name evidence="2" type="ORF">BRENAR_LOCUS3369</name>
</gene>
<dbReference type="OrthoDB" id="2332379at2759"/>
<organism evidence="2 3">
    <name type="scientific">Brettanomyces naardenensis</name>
    <name type="common">Yeast</name>
    <dbReference type="NCBI Taxonomy" id="13370"/>
    <lineage>
        <taxon>Eukaryota</taxon>
        <taxon>Fungi</taxon>
        <taxon>Dikarya</taxon>
        <taxon>Ascomycota</taxon>
        <taxon>Saccharomycotina</taxon>
        <taxon>Pichiomycetes</taxon>
        <taxon>Pichiales</taxon>
        <taxon>Pichiaceae</taxon>
        <taxon>Brettanomyces</taxon>
    </lineage>
</organism>
<dbReference type="FunCoup" id="A0A448YP62">
    <property type="interactions" value="123"/>
</dbReference>
<comment type="subcellular location">
    <subcellularLocation>
        <location evidence="1">Mitochondrion</location>
    </subcellularLocation>
</comment>
<proteinExistence type="predicted"/>